<dbReference type="InterPro" id="IPR046233">
    <property type="entry name" value="DUF6266"/>
</dbReference>
<sequence>MGKYNKGILAPFMGKVGTVVGSIWNGVHYLRSLGDYVDNPTTAQLNVRSKMALVTQFLADLKPIINIGYSSKVKKGATAMNMATSYHLKNAVTGVAPLFSIDYPEWLAFFSADNKLASDSAYVGMVTVVA</sequence>
<dbReference type="OrthoDB" id="665435at2"/>
<accession>A0A4U1CHC0</accession>
<dbReference type="EMBL" id="SWBQ01000003">
    <property type="protein sequence ID" value="TKC06175.1"/>
    <property type="molecule type" value="Genomic_DNA"/>
</dbReference>
<dbReference type="Pfam" id="PF19781">
    <property type="entry name" value="DUF6266"/>
    <property type="match status" value="1"/>
</dbReference>
<evidence type="ECO:0000313" key="2">
    <source>
        <dbReference type="Proteomes" id="UP000307244"/>
    </source>
</evidence>
<proteinExistence type="predicted"/>
<evidence type="ECO:0000313" key="1">
    <source>
        <dbReference type="EMBL" id="TKC06175.1"/>
    </source>
</evidence>
<reference evidence="1 2" key="1">
    <citation type="submission" date="2019-04" db="EMBL/GenBank/DDBJ databases">
        <title>Pedobacter sp. RP-3-15 sp. nov., isolated from Arctic soil.</title>
        <authorList>
            <person name="Dahal R.H."/>
            <person name="Kim D.-U."/>
        </authorList>
    </citation>
    <scope>NUCLEOTIDE SEQUENCE [LARGE SCALE GENOMIC DNA]</scope>
    <source>
        <strain evidence="1 2">RP-3-15</strain>
    </source>
</reference>
<keyword evidence="2" id="KW-1185">Reference proteome</keyword>
<organism evidence="1 2">
    <name type="scientific">Pedobacter frigoris</name>
    <dbReference type="NCBI Taxonomy" id="2571272"/>
    <lineage>
        <taxon>Bacteria</taxon>
        <taxon>Pseudomonadati</taxon>
        <taxon>Bacteroidota</taxon>
        <taxon>Sphingobacteriia</taxon>
        <taxon>Sphingobacteriales</taxon>
        <taxon>Sphingobacteriaceae</taxon>
        <taxon>Pedobacter</taxon>
    </lineage>
</organism>
<protein>
    <submittedName>
        <fullName evidence="1">Uncharacterized protein</fullName>
    </submittedName>
</protein>
<gene>
    <name evidence="1" type="ORF">FA047_12695</name>
</gene>
<comment type="caution">
    <text evidence="1">The sequence shown here is derived from an EMBL/GenBank/DDBJ whole genome shotgun (WGS) entry which is preliminary data.</text>
</comment>
<dbReference type="AlphaFoldDB" id="A0A4U1CHC0"/>
<name>A0A4U1CHC0_9SPHI</name>
<dbReference type="Proteomes" id="UP000307244">
    <property type="component" value="Unassembled WGS sequence"/>
</dbReference>
<dbReference type="RefSeq" id="WP_136836434.1">
    <property type="nucleotide sequence ID" value="NZ_SWBQ01000003.1"/>
</dbReference>